<proteinExistence type="predicted"/>
<accession>A0AAP3AK73</accession>
<comment type="caution">
    <text evidence="1">The sequence shown here is derived from an EMBL/GenBank/DDBJ whole genome shotgun (WGS) entry which is preliminary data.</text>
</comment>
<reference evidence="1" key="1">
    <citation type="submission" date="2023-06" db="EMBL/GenBank/DDBJ databases">
        <title>lsaBGC provides a comprehensive framework for evolutionary analysis of biosynthetic gene clusters within focal taxa.</title>
        <authorList>
            <person name="Salamzade R."/>
            <person name="Sandstrom S."/>
            <person name="Kalan L.R."/>
        </authorList>
    </citation>
    <scope>NUCLEOTIDE SEQUENCE</scope>
    <source>
        <strain evidence="1">P3-SID899</strain>
    </source>
</reference>
<evidence type="ECO:0000313" key="1">
    <source>
        <dbReference type="EMBL" id="MCV7628243.1"/>
    </source>
</evidence>
<evidence type="ECO:0008006" key="3">
    <source>
        <dbReference type="Google" id="ProtNLM"/>
    </source>
</evidence>
<dbReference type="AlphaFoldDB" id="A0AAP3AK73"/>
<gene>
    <name evidence="1" type="ORF">M3A82_002630</name>
</gene>
<protein>
    <recommendedName>
        <fullName evidence="3">Sel1 repeat family protein</fullName>
    </recommendedName>
</protein>
<name>A0AAP3AK73_MICLU</name>
<sequence>MSCTTDPQEAGTAEVERARPFSVGFALDEAEVFRQARQGEPTHMANLALLHHAHGHHDVERVWLEKAAAGGSLVARARLGRLLISEGDEERGRAPVSAALVDGAAAAGQDFLDVGIDLACFGDSEGARAWLYRAAKRGENNAMRLLYTLARFEEDWISH</sequence>
<dbReference type="Gene3D" id="1.25.40.10">
    <property type="entry name" value="Tetratricopeptide repeat domain"/>
    <property type="match status" value="1"/>
</dbReference>
<dbReference type="InterPro" id="IPR011990">
    <property type="entry name" value="TPR-like_helical_dom_sf"/>
</dbReference>
<dbReference type="Proteomes" id="UP001205867">
    <property type="component" value="Unassembled WGS sequence"/>
</dbReference>
<evidence type="ECO:0000313" key="2">
    <source>
        <dbReference type="Proteomes" id="UP001205867"/>
    </source>
</evidence>
<dbReference type="EMBL" id="JALXKZ020000003">
    <property type="protein sequence ID" value="MCV7628243.1"/>
    <property type="molecule type" value="Genomic_DNA"/>
</dbReference>
<dbReference type="SUPFAM" id="SSF81901">
    <property type="entry name" value="HCP-like"/>
    <property type="match status" value="1"/>
</dbReference>
<organism evidence="1 2">
    <name type="scientific">Micrococcus luteus</name>
    <name type="common">Micrococcus lysodeikticus</name>
    <dbReference type="NCBI Taxonomy" id="1270"/>
    <lineage>
        <taxon>Bacteria</taxon>
        <taxon>Bacillati</taxon>
        <taxon>Actinomycetota</taxon>
        <taxon>Actinomycetes</taxon>
        <taxon>Micrococcales</taxon>
        <taxon>Micrococcaceae</taxon>
        <taxon>Micrococcus</taxon>
    </lineage>
</organism>